<keyword evidence="2" id="KW-1185">Reference proteome</keyword>
<reference evidence="1 2" key="1">
    <citation type="submission" date="2024-01" db="EMBL/GenBank/DDBJ databases">
        <title>The genome of the rayed Mediterranean limpet Patella caerulea (Linnaeus, 1758).</title>
        <authorList>
            <person name="Anh-Thu Weber A."/>
            <person name="Halstead-Nussloch G."/>
        </authorList>
    </citation>
    <scope>NUCLEOTIDE SEQUENCE [LARGE SCALE GENOMIC DNA]</scope>
    <source>
        <strain evidence="1">AATW-2023a</strain>
        <tissue evidence="1">Whole specimen</tissue>
    </source>
</reference>
<evidence type="ECO:0000313" key="1">
    <source>
        <dbReference type="EMBL" id="KAK6168805.1"/>
    </source>
</evidence>
<dbReference type="EMBL" id="JAZGQO010000015">
    <property type="protein sequence ID" value="KAK6168805.1"/>
    <property type="molecule type" value="Genomic_DNA"/>
</dbReference>
<organism evidence="1 2">
    <name type="scientific">Patella caerulea</name>
    <name type="common">Rayed Mediterranean limpet</name>
    <dbReference type="NCBI Taxonomy" id="87958"/>
    <lineage>
        <taxon>Eukaryota</taxon>
        <taxon>Metazoa</taxon>
        <taxon>Spiralia</taxon>
        <taxon>Lophotrochozoa</taxon>
        <taxon>Mollusca</taxon>
        <taxon>Gastropoda</taxon>
        <taxon>Patellogastropoda</taxon>
        <taxon>Patelloidea</taxon>
        <taxon>Patellidae</taxon>
        <taxon>Patella</taxon>
    </lineage>
</organism>
<comment type="caution">
    <text evidence="1">The sequence shown here is derived from an EMBL/GenBank/DDBJ whole genome shotgun (WGS) entry which is preliminary data.</text>
</comment>
<evidence type="ECO:0000313" key="2">
    <source>
        <dbReference type="Proteomes" id="UP001347796"/>
    </source>
</evidence>
<sequence length="128" mass="14341">MVPDHTQDVDLAEEFSKYFTNKIYNIRTELEKENNSETTCLSLISPLSQVLSEFSLTSNKEIKQLVAKSSSSTCELDPLPSPLLKLCIDELCPVLTHIVNTSLSTCTFPDALKEAPGFPLIKNKYCRQ</sequence>
<name>A0AAN8GA30_PATCE</name>
<accession>A0AAN8GA30</accession>
<dbReference type="AlphaFoldDB" id="A0AAN8GA30"/>
<protein>
    <submittedName>
        <fullName evidence="1">Uncharacterized protein</fullName>
    </submittedName>
</protein>
<proteinExistence type="predicted"/>
<gene>
    <name evidence="1" type="ORF">SNE40_019982</name>
</gene>
<dbReference type="Proteomes" id="UP001347796">
    <property type="component" value="Unassembled WGS sequence"/>
</dbReference>